<feature type="non-terminal residue" evidence="4">
    <location>
        <position position="307"/>
    </location>
</feature>
<proteinExistence type="predicted"/>
<dbReference type="GO" id="GO:0008270">
    <property type="term" value="F:zinc ion binding"/>
    <property type="evidence" value="ECO:0007669"/>
    <property type="project" value="UniProtKB-KW"/>
</dbReference>
<keyword evidence="1" id="KW-0479">Metal-binding</keyword>
<sequence length="307" mass="34612">MTSKQDPFVLFNPSKAQKTGSDRRTGRNDNPLVCQICFKPFGTNRALREHIGDFQLEAQQLTARLLEAQAHLPSLDSQHHAVSNCNMEACHSDNDGSSDDGGADNDQDDDGDENDASSGDCVPGWEDHTGLQCPYPVCKKRFKKRQGLVRHFQLHLPCYEICVYCRDSFHRVRPFLRHQCIAKTRGDDKAKVFYTKERCAQLRRYANETLHQMLAPEDTSHERTRKRGHEAMGECEHRSSKVPMATVDHGADQRPPIEDNLPGDGFRNDVHRSMQPAPILSLPNEPATPANTFNTGLSIPFPFSQMT</sequence>
<dbReference type="PROSITE" id="PS00028">
    <property type="entry name" value="ZINC_FINGER_C2H2_1"/>
    <property type="match status" value="1"/>
</dbReference>
<keyword evidence="1" id="KW-0863">Zinc-finger</keyword>
<gene>
    <name evidence="4" type="ORF">DM02DRAFT_678465</name>
</gene>
<dbReference type="SMART" id="SM00355">
    <property type="entry name" value="ZnF_C2H2"/>
    <property type="match status" value="2"/>
</dbReference>
<evidence type="ECO:0000259" key="3">
    <source>
        <dbReference type="PROSITE" id="PS50157"/>
    </source>
</evidence>
<dbReference type="OrthoDB" id="5406221at2759"/>
<feature type="domain" description="C2H2-type" evidence="3">
    <location>
        <begin position="131"/>
        <end position="155"/>
    </location>
</feature>
<accession>A0A2V1CY47</accession>
<evidence type="ECO:0000313" key="5">
    <source>
        <dbReference type="Proteomes" id="UP000244855"/>
    </source>
</evidence>
<feature type="compositionally biased region" description="Acidic residues" evidence="2">
    <location>
        <begin position="96"/>
        <end position="115"/>
    </location>
</feature>
<feature type="region of interest" description="Disordered" evidence="2">
    <location>
        <begin position="93"/>
        <end position="121"/>
    </location>
</feature>
<evidence type="ECO:0000256" key="2">
    <source>
        <dbReference type="SAM" id="MobiDB-lite"/>
    </source>
</evidence>
<keyword evidence="5" id="KW-1185">Reference proteome</keyword>
<keyword evidence="1" id="KW-0862">Zinc</keyword>
<feature type="region of interest" description="Disordered" evidence="2">
    <location>
        <begin position="1"/>
        <end position="27"/>
    </location>
</feature>
<dbReference type="PROSITE" id="PS50157">
    <property type="entry name" value="ZINC_FINGER_C2H2_2"/>
    <property type="match status" value="1"/>
</dbReference>
<dbReference type="Proteomes" id="UP000244855">
    <property type="component" value="Unassembled WGS sequence"/>
</dbReference>
<dbReference type="AlphaFoldDB" id="A0A2V1CY47"/>
<name>A0A2V1CY47_9PLEO</name>
<evidence type="ECO:0000256" key="1">
    <source>
        <dbReference type="PROSITE-ProRule" id="PRU00042"/>
    </source>
</evidence>
<dbReference type="EMBL" id="KZ806163">
    <property type="protein sequence ID" value="PVH90667.1"/>
    <property type="molecule type" value="Genomic_DNA"/>
</dbReference>
<organism evidence="4 5">
    <name type="scientific">Periconia macrospinosa</name>
    <dbReference type="NCBI Taxonomy" id="97972"/>
    <lineage>
        <taxon>Eukaryota</taxon>
        <taxon>Fungi</taxon>
        <taxon>Dikarya</taxon>
        <taxon>Ascomycota</taxon>
        <taxon>Pezizomycotina</taxon>
        <taxon>Dothideomycetes</taxon>
        <taxon>Pleosporomycetidae</taxon>
        <taxon>Pleosporales</taxon>
        <taxon>Massarineae</taxon>
        <taxon>Periconiaceae</taxon>
        <taxon>Periconia</taxon>
    </lineage>
</organism>
<evidence type="ECO:0000313" key="4">
    <source>
        <dbReference type="EMBL" id="PVH90667.1"/>
    </source>
</evidence>
<dbReference type="STRING" id="97972.A0A2V1CY47"/>
<protein>
    <recommendedName>
        <fullName evidence="3">C2H2-type domain-containing protein</fullName>
    </recommendedName>
</protein>
<dbReference type="InterPro" id="IPR013087">
    <property type="entry name" value="Znf_C2H2_type"/>
</dbReference>
<reference evidence="4 5" key="1">
    <citation type="journal article" date="2018" name="Sci. Rep.">
        <title>Comparative genomics provides insights into the lifestyle and reveals functional heterogeneity of dark septate endophytic fungi.</title>
        <authorList>
            <person name="Knapp D.G."/>
            <person name="Nemeth J.B."/>
            <person name="Barry K."/>
            <person name="Hainaut M."/>
            <person name="Henrissat B."/>
            <person name="Johnson J."/>
            <person name="Kuo A."/>
            <person name="Lim J.H.P."/>
            <person name="Lipzen A."/>
            <person name="Nolan M."/>
            <person name="Ohm R.A."/>
            <person name="Tamas L."/>
            <person name="Grigoriev I.V."/>
            <person name="Spatafora J.W."/>
            <person name="Nagy L.G."/>
            <person name="Kovacs G.M."/>
        </authorList>
    </citation>
    <scope>NUCLEOTIDE SEQUENCE [LARGE SCALE GENOMIC DNA]</scope>
    <source>
        <strain evidence="4 5">DSE2036</strain>
    </source>
</reference>